<evidence type="ECO:0000313" key="2">
    <source>
        <dbReference type="Proteomes" id="UP000468531"/>
    </source>
</evidence>
<dbReference type="EMBL" id="VKHP01000117">
    <property type="protein sequence ID" value="NEU99111.1"/>
    <property type="molecule type" value="Genomic_DNA"/>
</dbReference>
<comment type="caution">
    <text evidence="1">The sequence shown here is derived from an EMBL/GenBank/DDBJ whole genome shotgun (WGS) entry which is preliminary data.</text>
</comment>
<accession>A0A6P1BNG2</accession>
<keyword evidence="2" id="KW-1185">Reference proteome</keyword>
<name>A0A6P1BNG2_9BRAD</name>
<dbReference type="RefSeq" id="WP_163158032.1">
    <property type="nucleotide sequence ID" value="NZ_VKHP01000117.1"/>
</dbReference>
<organism evidence="1 2">
    <name type="scientific">Bradyrhizobium uaiense</name>
    <dbReference type="NCBI Taxonomy" id="2594946"/>
    <lineage>
        <taxon>Bacteria</taxon>
        <taxon>Pseudomonadati</taxon>
        <taxon>Pseudomonadota</taxon>
        <taxon>Alphaproteobacteria</taxon>
        <taxon>Hyphomicrobiales</taxon>
        <taxon>Nitrobacteraceae</taxon>
        <taxon>Bradyrhizobium</taxon>
    </lineage>
</organism>
<sequence>MSISFMEYASSPVRKHFSFLLLRIRRFVNQSVAGMLEHRERQANRLMPGELGGRRSKDAGKRCARPITRSMLLGLMIAGLSSPVFTRAEEPTVREPRAAVTQQAVWSERGGHGCRHRSDWSIVAASSIPVLLDRRA</sequence>
<evidence type="ECO:0000313" key="1">
    <source>
        <dbReference type="EMBL" id="NEU99111.1"/>
    </source>
</evidence>
<protein>
    <submittedName>
        <fullName evidence="1">Uncharacterized protein</fullName>
    </submittedName>
</protein>
<dbReference type="Proteomes" id="UP000468531">
    <property type="component" value="Unassembled WGS sequence"/>
</dbReference>
<dbReference type="AlphaFoldDB" id="A0A6P1BNG2"/>
<gene>
    <name evidence="1" type="ORF">FNJ47_25595</name>
</gene>
<reference evidence="1 2" key="1">
    <citation type="journal article" date="2020" name="Arch. Microbiol.">
        <title>Bradyrhizobium uaiense sp. nov., a new highly efficient cowpea symbiont.</title>
        <authorList>
            <person name="Cabral Michel D."/>
            <person name="Azarias Guimaraes A."/>
            <person name="Martins da Costa E."/>
            <person name="Soares de Carvalho T."/>
            <person name="Balsanelli E."/>
            <person name="Willems A."/>
            <person name="Maltempi de Souza E."/>
            <person name="de Souza Moreira F.M."/>
        </authorList>
    </citation>
    <scope>NUCLEOTIDE SEQUENCE [LARGE SCALE GENOMIC DNA]</scope>
    <source>
        <strain evidence="1 2">UFLA 03-164</strain>
    </source>
</reference>
<proteinExistence type="predicted"/>